<reference evidence="3" key="1">
    <citation type="submission" date="2016-04" db="EMBL/GenBank/DDBJ databases">
        <authorList>
            <person name="Strepis N."/>
        </authorList>
    </citation>
    <scope>NUCLEOTIDE SEQUENCE [LARGE SCALE GENOMIC DNA]</scope>
</reference>
<organism evidence="2 3">
    <name type="scientific">Trichococcus pasteurii</name>
    <dbReference type="NCBI Taxonomy" id="43064"/>
    <lineage>
        <taxon>Bacteria</taxon>
        <taxon>Bacillati</taxon>
        <taxon>Bacillota</taxon>
        <taxon>Bacilli</taxon>
        <taxon>Lactobacillales</taxon>
        <taxon>Carnobacteriaceae</taxon>
        <taxon>Trichococcus</taxon>
    </lineage>
</organism>
<keyword evidence="3" id="KW-1185">Reference proteome</keyword>
<dbReference type="OrthoDB" id="5419659at2"/>
<accession>A0A1W1ID45</accession>
<evidence type="ECO:0000259" key="1">
    <source>
        <dbReference type="Pfam" id="PF15919"/>
    </source>
</evidence>
<dbReference type="Proteomes" id="UP000195985">
    <property type="component" value="Unassembled WGS sequence"/>
</dbReference>
<name>A0A1W1ID45_9LACT</name>
<dbReference type="EMBL" id="FWEY01000002">
    <property type="protein sequence ID" value="SLM50952.1"/>
    <property type="molecule type" value="Genomic_DNA"/>
</dbReference>
<dbReference type="Pfam" id="PF15919">
    <property type="entry name" value="HicB_lk_antitox"/>
    <property type="match status" value="1"/>
</dbReference>
<dbReference type="Gene3D" id="3.30.160.250">
    <property type="match status" value="1"/>
</dbReference>
<dbReference type="STRING" id="43064.SAMN04488086_1345"/>
<sequence>MAKKLVYPATFTQDGEYIFVEFPDVDGAFTQGENLQEAYEMAEEVLGVILADNKEYPIPSTVKEIATIYPNSDVALVGVDIDAFRRKYRSKTVRKNITLPEWLNDLAVSEKINVSQIATEALKEKLKV</sequence>
<dbReference type="InterPro" id="IPR031807">
    <property type="entry name" value="HicB-like"/>
</dbReference>
<gene>
    <name evidence="2" type="ORF">TPAS_625</name>
</gene>
<protein>
    <recommendedName>
        <fullName evidence="1">HicB-like antitoxin of toxin-antitoxin system domain-containing protein</fullName>
    </recommendedName>
</protein>
<evidence type="ECO:0000313" key="3">
    <source>
        <dbReference type="Proteomes" id="UP000195985"/>
    </source>
</evidence>
<dbReference type="InterPro" id="IPR035069">
    <property type="entry name" value="TTHA1013/TTHA0281-like"/>
</dbReference>
<proteinExistence type="predicted"/>
<dbReference type="SUPFAM" id="SSF143100">
    <property type="entry name" value="TTHA1013/TTHA0281-like"/>
    <property type="match status" value="1"/>
</dbReference>
<evidence type="ECO:0000313" key="2">
    <source>
        <dbReference type="EMBL" id="SLM50952.1"/>
    </source>
</evidence>
<dbReference type="AlphaFoldDB" id="A0A1W1ID45"/>
<feature type="domain" description="HicB-like antitoxin of toxin-antitoxin system" evidence="1">
    <location>
        <begin position="7"/>
        <end position="103"/>
    </location>
</feature>
<dbReference type="RefSeq" id="WP_086941846.1">
    <property type="nucleotide sequence ID" value="NZ_FONM01000034.1"/>
</dbReference>